<feature type="non-terminal residue" evidence="1">
    <location>
        <position position="128"/>
    </location>
</feature>
<name>A0AAQ3NBM1_VIGMU</name>
<evidence type="ECO:0000313" key="1">
    <source>
        <dbReference type="EMBL" id="WVZ05995.1"/>
    </source>
</evidence>
<gene>
    <name evidence="1" type="ORF">V8G54_019341</name>
</gene>
<dbReference type="AlphaFoldDB" id="A0AAQ3NBM1"/>
<accession>A0AAQ3NBM1</accession>
<dbReference type="Proteomes" id="UP001374535">
    <property type="component" value="Chromosome 6"/>
</dbReference>
<reference evidence="1 2" key="1">
    <citation type="journal article" date="2023" name="Life. Sci Alliance">
        <title>Evolutionary insights into 3D genome organization and epigenetic landscape of Vigna mungo.</title>
        <authorList>
            <person name="Junaid A."/>
            <person name="Singh B."/>
            <person name="Bhatia S."/>
        </authorList>
    </citation>
    <scope>NUCLEOTIDE SEQUENCE [LARGE SCALE GENOMIC DNA]</scope>
    <source>
        <strain evidence="1">Urdbean</strain>
    </source>
</reference>
<evidence type="ECO:0000313" key="2">
    <source>
        <dbReference type="Proteomes" id="UP001374535"/>
    </source>
</evidence>
<proteinExistence type="predicted"/>
<protein>
    <submittedName>
        <fullName evidence="1">Uncharacterized protein</fullName>
    </submittedName>
</protein>
<sequence length="128" mass="15213">VIVSEVKNRRTKHRTVVINRNHNKPIREWPYRKLRKQCSFRRPNFLTLPNQFHRSDNFHSTLVNFCRNVQYLEKGSLRGIQPCVARRNYNINRCNQPNTSRSSHLVLGNHFADLLHVTFGENQPNITH</sequence>
<organism evidence="1 2">
    <name type="scientific">Vigna mungo</name>
    <name type="common">Black gram</name>
    <name type="synonym">Phaseolus mungo</name>
    <dbReference type="NCBI Taxonomy" id="3915"/>
    <lineage>
        <taxon>Eukaryota</taxon>
        <taxon>Viridiplantae</taxon>
        <taxon>Streptophyta</taxon>
        <taxon>Embryophyta</taxon>
        <taxon>Tracheophyta</taxon>
        <taxon>Spermatophyta</taxon>
        <taxon>Magnoliopsida</taxon>
        <taxon>eudicotyledons</taxon>
        <taxon>Gunneridae</taxon>
        <taxon>Pentapetalae</taxon>
        <taxon>rosids</taxon>
        <taxon>fabids</taxon>
        <taxon>Fabales</taxon>
        <taxon>Fabaceae</taxon>
        <taxon>Papilionoideae</taxon>
        <taxon>50 kb inversion clade</taxon>
        <taxon>NPAAA clade</taxon>
        <taxon>indigoferoid/millettioid clade</taxon>
        <taxon>Phaseoleae</taxon>
        <taxon>Vigna</taxon>
    </lineage>
</organism>
<dbReference type="EMBL" id="CP144695">
    <property type="protein sequence ID" value="WVZ05995.1"/>
    <property type="molecule type" value="Genomic_DNA"/>
</dbReference>
<keyword evidence="2" id="KW-1185">Reference proteome</keyword>